<evidence type="ECO:0000313" key="1">
    <source>
        <dbReference type="EMBL" id="CAH1444492.1"/>
    </source>
</evidence>
<protein>
    <submittedName>
        <fullName evidence="1">Uncharacterized protein</fullName>
    </submittedName>
</protein>
<accession>A0AAU9P339</accession>
<evidence type="ECO:0000313" key="2">
    <source>
        <dbReference type="Proteomes" id="UP001157418"/>
    </source>
</evidence>
<dbReference type="Proteomes" id="UP001157418">
    <property type="component" value="Unassembled WGS sequence"/>
</dbReference>
<name>A0AAU9P339_9ASTR</name>
<gene>
    <name evidence="1" type="ORF">LVIROSA_LOCUS30318</name>
</gene>
<dbReference type="AlphaFoldDB" id="A0AAU9P339"/>
<keyword evidence="2" id="KW-1185">Reference proteome</keyword>
<dbReference type="EMBL" id="CAKMRJ010005523">
    <property type="protein sequence ID" value="CAH1444492.1"/>
    <property type="molecule type" value="Genomic_DNA"/>
</dbReference>
<dbReference type="PANTHER" id="PTHR33090">
    <property type="entry name" value="DUF3774 DOMAIN PROTEIN-RELATED"/>
    <property type="match status" value="1"/>
</dbReference>
<dbReference type="InterPro" id="IPR022251">
    <property type="entry name" value="DUF3774_wound-induced"/>
</dbReference>
<reference evidence="1 2" key="1">
    <citation type="submission" date="2022-01" db="EMBL/GenBank/DDBJ databases">
        <authorList>
            <person name="Xiong W."/>
            <person name="Schranz E."/>
        </authorList>
    </citation>
    <scope>NUCLEOTIDE SEQUENCE [LARGE SCALE GENOMIC DNA]</scope>
</reference>
<dbReference type="Pfam" id="PF12609">
    <property type="entry name" value="DUF3774"/>
    <property type="match status" value="1"/>
</dbReference>
<organism evidence="1 2">
    <name type="scientific">Lactuca virosa</name>
    <dbReference type="NCBI Taxonomy" id="75947"/>
    <lineage>
        <taxon>Eukaryota</taxon>
        <taxon>Viridiplantae</taxon>
        <taxon>Streptophyta</taxon>
        <taxon>Embryophyta</taxon>
        <taxon>Tracheophyta</taxon>
        <taxon>Spermatophyta</taxon>
        <taxon>Magnoliopsida</taxon>
        <taxon>eudicotyledons</taxon>
        <taxon>Gunneridae</taxon>
        <taxon>Pentapetalae</taxon>
        <taxon>asterids</taxon>
        <taxon>campanulids</taxon>
        <taxon>Asterales</taxon>
        <taxon>Asteraceae</taxon>
        <taxon>Cichorioideae</taxon>
        <taxon>Cichorieae</taxon>
        <taxon>Lactucinae</taxon>
        <taxon>Lactuca</taxon>
    </lineage>
</organism>
<sequence length="126" mass="14574">MKAAFFILSFRRTHDAHLPPPPFISFTQFLNLNSHTNPVGFYRWNHTRRRMSGDVVRKAWVVAATIGSVEALKDQGVALWNKPLMKISYYSSTVVTTRKFRVRRGKEESMKKAMDMSCFGSNNVRF</sequence>
<proteinExistence type="predicted"/>
<comment type="caution">
    <text evidence="1">The sequence shown here is derived from an EMBL/GenBank/DDBJ whole genome shotgun (WGS) entry which is preliminary data.</text>
</comment>